<evidence type="ECO:0000259" key="12">
    <source>
        <dbReference type="SMART" id="SM01007"/>
    </source>
</evidence>
<dbReference type="Pfam" id="PF00596">
    <property type="entry name" value="Aldolase_II"/>
    <property type="match status" value="1"/>
</dbReference>
<dbReference type="InterPro" id="IPR050013">
    <property type="entry name" value="OtnC"/>
</dbReference>
<evidence type="ECO:0000256" key="4">
    <source>
        <dbReference type="ARBA" id="ARBA00022833"/>
    </source>
</evidence>
<dbReference type="EC" id="4.1.1.104" evidence="8"/>
<dbReference type="SMART" id="SM01007">
    <property type="entry name" value="Aldolase_II"/>
    <property type="match status" value="1"/>
</dbReference>
<comment type="catalytic activity">
    <reaction evidence="10">
        <text>3-dehydro-4-O-phospho-D-erythronate + H(+) = dihydroxyacetone phosphate + CO2</text>
        <dbReference type="Rhea" id="RHEA:52416"/>
        <dbReference type="ChEBI" id="CHEBI:15378"/>
        <dbReference type="ChEBI" id="CHEBI:16526"/>
        <dbReference type="ChEBI" id="CHEBI:57642"/>
        <dbReference type="ChEBI" id="CHEBI:136593"/>
        <dbReference type="EC" id="4.1.1.104"/>
    </reaction>
</comment>
<comment type="catalytic activity">
    <reaction evidence="11">
        <text>3-dehydro-4-O-phospho-L-erythronate + H(+) = dihydroxyacetone phosphate + CO2</text>
        <dbReference type="Rhea" id="RHEA:52404"/>
        <dbReference type="ChEBI" id="CHEBI:15378"/>
        <dbReference type="ChEBI" id="CHEBI:16526"/>
        <dbReference type="ChEBI" id="CHEBI:57642"/>
        <dbReference type="ChEBI" id="CHEBI:136592"/>
        <dbReference type="EC" id="4.1.1.104"/>
    </reaction>
</comment>
<dbReference type="NCBIfam" id="NF043034">
    <property type="entry name" value="OxoTetrPhDc"/>
    <property type="match status" value="1"/>
</dbReference>
<dbReference type="NCBIfam" id="NF006000">
    <property type="entry name" value="PRK08130.1"/>
    <property type="match status" value="1"/>
</dbReference>
<gene>
    <name evidence="13" type="primary">otnC</name>
    <name evidence="13" type="ORF">ABV408_18940</name>
</gene>
<feature type="domain" description="Class II aldolase/adducin N-terminal" evidence="12">
    <location>
        <begin position="12"/>
        <end position="191"/>
    </location>
</feature>
<dbReference type="FunFam" id="3.40.225.10:FF:000008">
    <property type="entry name" value="Sugar aldolase"/>
    <property type="match status" value="1"/>
</dbReference>
<dbReference type="PANTHER" id="PTHR22789">
    <property type="entry name" value="FUCULOSE PHOSPHATE ALDOLASE"/>
    <property type="match status" value="1"/>
</dbReference>
<dbReference type="Gene3D" id="3.40.225.10">
    <property type="entry name" value="Class II aldolase/adducin N-terminal domain"/>
    <property type="match status" value="1"/>
</dbReference>
<keyword evidence="3" id="KW-0479">Metal-binding</keyword>
<dbReference type="GO" id="GO:0046872">
    <property type="term" value="F:metal ion binding"/>
    <property type="evidence" value="ECO:0007669"/>
    <property type="project" value="UniProtKB-KW"/>
</dbReference>
<dbReference type="RefSeq" id="WP_353980424.1">
    <property type="nucleotide sequence ID" value="NZ_CP159578.1"/>
</dbReference>
<evidence type="ECO:0000256" key="3">
    <source>
        <dbReference type="ARBA" id="ARBA00022723"/>
    </source>
</evidence>
<evidence type="ECO:0000256" key="1">
    <source>
        <dbReference type="ARBA" id="ARBA00001947"/>
    </source>
</evidence>
<protein>
    <recommendedName>
        <fullName evidence="9">3-oxo-tetronate 4-phosphate decarboxylase</fullName>
        <ecNumber evidence="8">4.1.1.104</ecNumber>
    </recommendedName>
</protein>
<evidence type="ECO:0000256" key="10">
    <source>
        <dbReference type="ARBA" id="ARBA00047520"/>
    </source>
</evidence>
<dbReference type="PANTHER" id="PTHR22789:SF0">
    <property type="entry name" value="3-OXO-TETRONATE 4-PHOSPHATE DECARBOXYLASE-RELATED"/>
    <property type="match status" value="1"/>
</dbReference>
<keyword evidence="6" id="KW-0119">Carbohydrate metabolism</keyword>
<dbReference type="SUPFAM" id="SSF53639">
    <property type="entry name" value="AraD/HMP-PK domain-like"/>
    <property type="match status" value="1"/>
</dbReference>
<evidence type="ECO:0000256" key="5">
    <source>
        <dbReference type="ARBA" id="ARBA00023239"/>
    </source>
</evidence>
<dbReference type="GO" id="GO:0019323">
    <property type="term" value="P:pentose catabolic process"/>
    <property type="evidence" value="ECO:0007669"/>
    <property type="project" value="InterPro"/>
</dbReference>
<comment type="cofactor">
    <cofactor evidence="1">
        <name>Zn(2+)</name>
        <dbReference type="ChEBI" id="CHEBI:29105"/>
    </cofactor>
</comment>
<dbReference type="InterPro" id="IPR001303">
    <property type="entry name" value="Aldolase_II/adducin_N"/>
</dbReference>
<evidence type="ECO:0000256" key="8">
    <source>
        <dbReference type="ARBA" id="ARBA00044772"/>
    </source>
</evidence>
<dbReference type="EMBL" id="CP159578">
    <property type="protein sequence ID" value="XCJ79494.1"/>
    <property type="molecule type" value="Genomic_DNA"/>
</dbReference>
<accession>A0AB74U6T0</accession>
<dbReference type="InterPro" id="IPR036409">
    <property type="entry name" value="Aldolase_II/adducin_N_sf"/>
</dbReference>
<proteinExistence type="inferred from homology"/>
<comment type="function">
    <text evidence="7">Catalyzes the decarboxylation of 3-oxo-tetronate 4-phosphate to dihydroxyacetone phosphate (DHAP) and CO(2).</text>
</comment>
<keyword evidence="5 13" id="KW-0456">Lyase</keyword>
<dbReference type="AlphaFoldDB" id="A0AB74U6T0"/>
<evidence type="ECO:0000256" key="6">
    <source>
        <dbReference type="ARBA" id="ARBA00023277"/>
    </source>
</evidence>
<evidence type="ECO:0000256" key="9">
    <source>
        <dbReference type="ARBA" id="ARBA00044803"/>
    </source>
</evidence>
<evidence type="ECO:0000313" key="13">
    <source>
        <dbReference type="EMBL" id="XCJ79494.1"/>
    </source>
</evidence>
<dbReference type="GO" id="GO:0016832">
    <property type="term" value="F:aldehyde-lyase activity"/>
    <property type="evidence" value="ECO:0007669"/>
    <property type="project" value="InterPro"/>
</dbReference>
<organism evidence="13">
    <name type="scientific">Salinicola endophyticus</name>
    <dbReference type="NCBI Taxonomy" id="1949083"/>
    <lineage>
        <taxon>Bacteria</taxon>
        <taxon>Pseudomonadati</taxon>
        <taxon>Pseudomonadota</taxon>
        <taxon>Gammaproteobacteria</taxon>
        <taxon>Oceanospirillales</taxon>
        <taxon>Halomonadaceae</taxon>
        <taxon>Salinicola</taxon>
    </lineage>
</organism>
<evidence type="ECO:0000256" key="2">
    <source>
        <dbReference type="ARBA" id="ARBA00010037"/>
    </source>
</evidence>
<reference evidence="13" key="1">
    <citation type="submission" date="2024-06" db="EMBL/GenBank/DDBJ databases">
        <title>Complete genome of Salinicola endophyticus HNIBRBA4755.</title>
        <authorList>
            <person name="Shin S.Y."/>
            <person name="Kang H."/>
            <person name="Song J."/>
        </authorList>
    </citation>
    <scope>NUCLEOTIDE SEQUENCE</scope>
    <source>
        <strain evidence="13">HNIBRBA4755</strain>
    </source>
</reference>
<sequence length="219" mass="24456">MSDATSERQLRQRIATLGQRLYARGLSPGTSGNISVRLDEQSWLCTPTNSCMGELEPEAISRLDWEGNHLGGEPPSKEYFFHLAYYRHRPAAQAIVHLHSSYSSAVACLDDLDPHNALPPITPYFVMRIGNLPLLPYRRPGDARLGDDIARYASKHAAVLLANHGPVVTGKTLDATVSAAEELEETAKLYLLLRDKPYRELNRSQIEELKEVFGAEWES</sequence>
<evidence type="ECO:0000256" key="11">
    <source>
        <dbReference type="ARBA" id="ARBA00048603"/>
    </source>
</evidence>
<comment type="similarity">
    <text evidence="2">Belongs to the aldolase class II family. AraD/FucA subfamily.</text>
</comment>
<dbReference type="InterPro" id="IPR050197">
    <property type="entry name" value="Aldolase_class_II_sugar_metab"/>
</dbReference>
<keyword evidence="4" id="KW-0862">Zinc</keyword>
<evidence type="ECO:0000256" key="7">
    <source>
        <dbReference type="ARBA" id="ARBA00044745"/>
    </source>
</evidence>
<dbReference type="GO" id="GO:0005829">
    <property type="term" value="C:cytosol"/>
    <property type="evidence" value="ECO:0007669"/>
    <property type="project" value="TreeGrafter"/>
</dbReference>
<name>A0AB74U6T0_9GAMM</name>